<evidence type="ECO:0000256" key="1">
    <source>
        <dbReference type="SAM" id="MobiDB-lite"/>
    </source>
</evidence>
<evidence type="ECO:0000313" key="4">
    <source>
        <dbReference type="Proteomes" id="UP000613740"/>
    </source>
</evidence>
<feature type="transmembrane region" description="Helical" evidence="2">
    <location>
        <begin position="307"/>
        <end position="332"/>
    </location>
</feature>
<feature type="transmembrane region" description="Helical" evidence="2">
    <location>
        <begin position="344"/>
        <end position="364"/>
    </location>
</feature>
<sequence length="430" mass="43743">MQAQALNARTRPGVLNLRSATNGLRAVFNRSSVKAAASPRSNWREEIEKSTSGGSSPVGTVTTEPPASPKPSTSNSSNAPAAPSPVAAAAGAATGLLTSLKAQQQQVAAALAAAAESASGSAAPAAPAAAAPEGAREEPVTIPTFDLLEYLTDSKHQATAFGVLAGLSAVLSVLCIVEPEAVLDAAIPGADLSDLDVTFTRIIGVTLAASASVEYSLKHAAESQLLKSATYQRLMAGCAIKSAGFLAVLLANIPDTFKLWDGAAWLAYVITAVGAGAVNLAVISNSSGKGLTVPPLDLTPPANASSWGYTACGALYLATVAACFAPEALFIGDPYSDITPLVKGVWAPGFTLAAIMSYVLKDAADRNRLGASTFKNLNLGLAALEYGYSVIFTSAILSDQVDIDAASMSNLVGSLAIATFCLYTYATAKK</sequence>
<comment type="caution">
    <text evidence="3">The sequence shown here is derived from an EMBL/GenBank/DDBJ whole genome shotgun (WGS) entry which is preliminary data.</text>
</comment>
<protein>
    <submittedName>
        <fullName evidence="3">Uncharacterized protein</fullName>
    </submittedName>
</protein>
<keyword evidence="2" id="KW-0472">Membrane</keyword>
<keyword evidence="4" id="KW-1185">Reference proteome</keyword>
<keyword evidence="2" id="KW-0812">Transmembrane</keyword>
<proteinExistence type="predicted"/>
<dbReference type="AlphaFoldDB" id="A0A835WPM5"/>
<name>A0A835WPM5_9CHLO</name>
<dbReference type="Proteomes" id="UP000613740">
    <property type="component" value="Unassembled WGS sequence"/>
</dbReference>
<organism evidence="3 4">
    <name type="scientific">Chlamydomonas schloesseri</name>
    <dbReference type="NCBI Taxonomy" id="2026947"/>
    <lineage>
        <taxon>Eukaryota</taxon>
        <taxon>Viridiplantae</taxon>
        <taxon>Chlorophyta</taxon>
        <taxon>core chlorophytes</taxon>
        <taxon>Chlorophyceae</taxon>
        <taxon>CS clade</taxon>
        <taxon>Chlamydomonadales</taxon>
        <taxon>Chlamydomonadaceae</taxon>
        <taxon>Chlamydomonas</taxon>
    </lineage>
</organism>
<feature type="transmembrane region" description="Helical" evidence="2">
    <location>
        <begin position="408"/>
        <end position="426"/>
    </location>
</feature>
<feature type="transmembrane region" description="Helical" evidence="2">
    <location>
        <begin position="265"/>
        <end position="286"/>
    </location>
</feature>
<feature type="transmembrane region" description="Helical" evidence="2">
    <location>
        <begin position="234"/>
        <end position="253"/>
    </location>
</feature>
<dbReference type="OrthoDB" id="534847at2759"/>
<keyword evidence="2" id="KW-1133">Transmembrane helix</keyword>
<gene>
    <name evidence="3" type="ORF">HYH02_003518</name>
</gene>
<feature type="compositionally biased region" description="Low complexity" evidence="1">
    <location>
        <begin position="50"/>
        <end position="84"/>
    </location>
</feature>
<feature type="region of interest" description="Disordered" evidence="1">
    <location>
        <begin position="32"/>
        <end position="84"/>
    </location>
</feature>
<accession>A0A835WPM5</accession>
<evidence type="ECO:0000256" key="2">
    <source>
        <dbReference type="SAM" id="Phobius"/>
    </source>
</evidence>
<dbReference type="EMBL" id="JAEHOD010000007">
    <property type="protein sequence ID" value="KAG2451738.1"/>
    <property type="molecule type" value="Genomic_DNA"/>
</dbReference>
<reference evidence="3" key="1">
    <citation type="journal article" date="2020" name="bioRxiv">
        <title>Comparative genomics of Chlamydomonas.</title>
        <authorList>
            <person name="Craig R.J."/>
            <person name="Hasan A.R."/>
            <person name="Ness R.W."/>
            <person name="Keightley P.D."/>
        </authorList>
    </citation>
    <scope>NUCLEOTIDE SEQUENCE</scope>
    <source>
        <strain evidence="3">CCAP 11/173</strain>
    </source>
</reference>
<evidence type="ECO:0000313" key="3">
    <source>
        <dbReference type="EMBL" id="KAG2451738.1"/>
    </source>
</evidence>
<feature type="transmembrane region" description="Helical" evidence="2">
    <location>
        <begin position="376"/>
        <end position="396"/>
    </location>
</feature>